<evidence type="ECO:0000259" key="2">
    <source>
        <dbReference type="Pfam" id="PF01764"/>
    </source>
</evidence>
<dbReference type="CDD" id="cd00519">
    <property type="entry name" value="Lipase_3"/>
    <property type="match status" value="1"/>
</dbReference>
<evidence type="ECO:0000313" key="3">
    <source>
        <dbReference type="EMBL" id="WGL16812.1"/>
    </source>
</evidence>
<keyword evidence="3" id="KW-0378">Hydrolase</keyword>
<dbReference type="SUPFAM" id="SSF53474">
    <property type="entry name" value="alpha/beta-Hydrolases"/>
    <property type="match status" value="1"/>
</dbReference>
<dbReference type="EMBL" id="CP118605">
    <property type="protein sequence ID" value="WGL16812.1"/>
    <property type="molecule type" value="Genomic_DNA"/>
</dbReference>
<gene>
    <name evidence="3" type="ORF">PVT68_00590</name>
</gene>
<dbReference type="Pfam" id="PF01764">
    <property type="entry name" value="Lipase_3"/>
    <property type="match status" value="1"/>
</dbReference>
<dbReference type="InterPro" id="IPR051218">
    <property type="entry name" value="Sec_MonoDiacylglyc_Lipase"/>
</dbReference>
<feature type="domain" description="Fungal lipase-type" evidence="2">
    <location>
        <begin position="154"/>
        <end position="322"/>
    </location>
</feature>
<keyword evidence="4" id="KW-1185">Reference proteome</keyword>
<dbReference type="Gene3D" id="3.40.50.1820">
    <property type="entry name" value="alpha/beta hydrolase"/>
    <property type="match status" value="1"/>
</dbReference>
<feature type="compositionally biased region" description="Acidic residues" evidence="1">
    <location>
        <begin position="515"/>
        <end position="527"/>
    </location>
</feature>
<evidence type="ECO:0000256" key="1">
    <source>
        <dbReference type="SAM" id="MobiDB-lite"/>
    </source>
</evidence>
<reference evidence="3 4" key="1">
    <citation type="submission" date="2023-02" db="EMBL/GenBank/DDBJ databases">
        <title>Description and genomic characterization of Microbulbifer bruguierae sp. nov., isolated from the sediment of mangrove plant Bruguiera sexangula.</title>
        <authorList>
            <person name="Long M."/>
        </authorList>
    </citation>
    <scope>NUCLEOTIDE SEQUENCE [LARGE SCALE GENOMIC DNA]</scope>
    <source>
        <strain evidence="3 4">H12</strain>
    </source>
</reference>
<dbReference type="InterPro" id="IPR002921">
    <property type="entry name" value="Fungal_lipase-type"/>
</dbReference>
<evidence type="ECO:0000313" key="4">
    <source>
        <dbReference type="Proteomes" id="UP001236500"/>
    </source>
</evidence>
<protein>
    <submittedName>
        <fullName evidence="3">Alpha/beta fold hydrolase</fullName>
    </submittedName>
</protein>
<dbReference type="PANTHER" id="PTHR45856:SF24">
    <property type="entry name" value="FUNGAL LIPASE-LIKE DOMAIN-CONTAINING PROTEIN"/>
    <property type="match status" value="1"/>
</dbReference>
<feature type="region of interest" description="Disordered" evidence="1">
    <location>
        <begin position="504"/>
        <end position="527"/>
    </location>
</feature>
<sequence>MSQLTFPLPHVTDALDFDSSTLTATLNPERAALFAFLCRAAYYPVDELDRKGFEEGDNDFDQYVCLSKSDELEKTLMLDTPDPGSEGAMEIENFLHSTGYSLVGTFNTRTSEASDSLKEYARDVLEGIPDTQGFVAAHFSSAEALEQKQAETLVICFRGSGSAADWGTNLRARAVSPAELCEKYRAESLKAQEEVAKDGSKAEPTTGVNFAESIEYAFPENSRFHRGFLFQFATCVQAIEEIIDGIDAKRIYITGHSLGGALAALLTIYLENRSRKLGTPNKLSACYTFGAPRAGNPNAITGLQTPIYRYVNAWDPVPKLPLDGGTLRSSLTNIGRRLAKTWLFTLAKPAWNLMKRLAKKNETGNTWHNALDDFTHYGDCRYLYPVPGAKGPEEFRQNVANARDLRPIVWPNPSKRRLALIRAETRILYWGSALSFTGELAKRLKGRSLDIYHFVRSKLGFPENSDDVSNSRKARTWNSIIGDHRMESYLLKLLVLRPVKVTAYQSPKGGQSPDPAEDTLEPITENE</sequence>
<name>A0ABY8NDY1_9GAMM</name>
<dbReference type="InterPro" id="IPR029058">
    <property type="entry name" value="AB_hydrolase_fold"/>
</dbReference>
<dbReference type="GO" id="GO:0016787">
    <property type="term" value="F:hydrolase activity"/>
    <property type="evidence" value="ECO:0007669"/>
    <property type="project" value="UniProtKB-KW"/>
</dbReference>
<dbReference type="Proteomes" id="UP001236500">
    <property type="component" value="Chromosome"/>
</dbReference>
<dbReference type="RefSeq" id="WP_280320632.1">
    <property type="nucleotide sequence ID" value="NZ_CP118605.1"/>
</dbReference>
<dbReference type="PANTHER" id="PTHR45856">
    <property type="entry name" value="ALPHA/BETA-HYDROLASES SUPERFAMILY PROTEIN"/>
    <property type="match status" value="1"/>
</dbReference>
<proteinExistence type="predicted"/>
<organism evidence="3 4">
    <name type="scientific">Microbulbifer bruguierae</name>
    <dbReference type="NCBI Taxonomy" id="3029061"/>
    <lineage>
        <taxon>Bacteria</taxon>
        <taxon>Pseudomonadati</taxon>
        <taxon>Pseudomonadota</taxon>
        <taxon>Gammaproteobacteria</taxon>
        <taxon>Cellvibrionales</taxon>
        <taxon>Microbulbiferaceae</taxon>
        <taxon>Microbulbifer</taxon>
    </lineage>
</organism>
<accession>A0ABY8NDY1</accession>